<accession>A0A6J1MKN5</accession>
<feature type="domain" description="CHK kinase-like" evidence="1">
    <location>
        <begin position="113"/>
        <end position="311"/>
    </location>
</feature>
<evidence type="ECO:0000259" key="1">
    <source>
        <dbReference type="SMART" id="SM00587"/>
    </source>
</evidence>
<evidence type="ECO:0000313" key="2">
    <source>
        <dbReference type="Proteomes" id="UP001652582"/>
    </source>
</evidence>
<dbReference type="PANTHER" id="PTHR11012:SF48">
    <property type="entry name" value="CHK KINASE-LIKE DOMAIN-CONTAINING PROTEIN-RELATED"/>
    <property type="match status" value="1"/>
</dbReference>
<reference evidence="3" key="1">
    <citation type="submission" date="2025-08" db="UniProtKB">
        <authorList>
            <consortium name="RefSeq"/>
        </authorList>
    </citation>
    <scope>IDENTIFICATION</scope>
</reference>
<dbReference type="PANTHER" id="PTHR11012">
    <property type="entry name" value="PROTEIN KINASE-LIKE DOMAIN-CONTAINING"/>
    <property type="match status" value="1"/>
</dbReference>
<evidence type="ECO:0000313" key="3">
    <source>
        <dbReference type="RefSeq" id="XP_023936065.2"/>
    </source>
</evidence>
<dbReference type="AlphaFoldDB" id="A0A6J1MKN5"/>
<gene>
    <name evidence="3" type="primary">LOC112044447</name>
</gene>
<organism evidence="2 3">
    <name type="scientific">Bicyclus anynana</name>
    <name type="common">Squinting bush brown butterfly</name>
    <dbReference type="NCBI Taxonomy" id="110368"/>
    <lineage>
        <taxon>Eukaryota</taxon>
        <taxon>Metazoa</taxon>
        <taxon>Ecdysozoa</taxon>
        <taxon>Arthropoda</taxon>
        <taxon>Hexapoda</taxon>
        <taxon>Insecta</taxon>
        <taxon>Pterygota</taxon>
        <taxon>Neoptera</taxon>
        <taxon>Endopterygota</taxon>
        <taxon>Lepidoptera</taxon>
        <taxon>Glossata</taxon>
        <taxon>Ditrysia</taxon>
        <taxon>Papilionoidea</taxon>
        <taxon>Nymphalidae</taxon>
        <taxon>Satyrinae</taxon>
        <taxon>Satyrini</taxon>
        <taxon>Mycalesina</taxon>
        <taxon>Bicyclus</taxon>
    </lineage>
</organism>
<dbReference type="KEGG" id="bany:112044447"/>
<dbReference type="OrthoDB" id="191037at2759"/>
<sequence>MELLSETDIQTIHKKCSLSKKNIQKWYITDYSDNLVGYLGEHLSLFFETESERRKFFIKCVPRFNSFRANYVRETAFFNKEYIMLSKLFQNFRDNDGLQKWRPKLLYVKEELFVFEDVTEMGYIMPSNLSTLMYDEILATIAALARFHAQSWIHEEEKSIELDRPYRLWEDYADYLSEPERGQPWRDTGMRAVIDFLKVYSKFRTKHNFEEIVNVKIPELYKIAEKLMKPSIKYRNVVVHRDVWSNNIFLKTLDNGKMHALLVDYQTVLYCAPAIDLSALIYLNTTKQFRLKYTKKMIDFYYEVLCAELELEDIDITSMISKCNFVESYTESLAFGMTQAALVIPMIAMSDDQRKEIFDNPETNAVLSEVSRSQEFIDVAKVNKTYKNRVIELFDDIVETFCIHQ</sequence>
<dbReference type="RefSeq" id="XP_023936065.2">
    <property type="nucleotide sequence ID" value="XM_024080297.2"/>
</dbReference>
<dbReference type="Gene3D" id="3.90.1200.10">
    <property type="match status" value="1"/>
</dbReference>
<keyword evidence="2" id="KW-1185">Reference proteome</keyword>
<protein>
    <submittedName>
        <fullName evidence="3">Uncharacterized protein LOC112044447</fullName>
    </submittedName>
</protein>
<dbReference type="InterPro" id="IPR015897">
    <property type="entry name" value="CHK_kinase-like"/>
</dbReference>
<dbReference type="GeneID" id="112044447"/>
<dbReference type="InterPro" id="IPR011009">
    <property type="entry name" value="Kinase-like_dom_sf"/>
</dbReference>
<dbReference type="SUPFAM" id="SSF56112">
    <property type="entry name" value="Protein kinase-like (PK-like)"/>
    <property type="match status" value="1"/>
</dbReference>
<proteinExistence type="predicted"/>
<name>A0A6J1MKN5_BICAN</name>
<dbReference type="Pfam" id="PF02958">
    <property type="entry name" value="EcKL"/>
    <property type="match status" value="1"/>
</dbReference>
<dbReference type="Proteomes" id="UP001652582">
    <property type="component" value="Chromosome 14"/>
</dbReference>
<dbReference type="InterPro" id="IPR004119">
    <property type="entry name" value="EcKL"/>
</dbReference>
<dbReference type="SMART" id="SM00587">
    <property type="entry name" value="CHK"/>
    <property type="match status" value="1"/>
</dbReference>